<dbReference type="InterPro" id="IPR007624">
    <property type="entry name" value="RNA_pol_sigma70_r3"/>
</dbReference>
<dbReference type="GO" id="GO:0006352">
    <property type="term" value="P:DNA-templated transcription initiation"/>
    <property type="evidence" value="ECO:0007669"/>
    <property type="project" value="UniProtKB-UniRule"/>
</dbReference>
<name>A0A518BJ62_9BACT</name>
<dbReference type="InterPro" id="IPR007630">
    <property type="entry name" value="RNA_pol_sigma70_r4"/>
</dbReference>
<keyword evidence="3 6" id="KW-0731">Sigma factor</keyword>
<evidence type="ECO:0000256" key="4">
    <source>
        <dbReference type="ARBA" id="ARBA00023125"/>
    </source>
</evidence>
<evidence type="ECO:0000256" key="6">
    <source>
        <dbReference type="HAMAP-Rule" id="MF_00963"/>
    </source>
</evidence>
<dbReference type="CDD" id="cd06171">
    <property type="entry name" value="Sigma70_r4"/>
    <property type="match status" value="1"/>
</dbReference>
<dbReference type="PRINTS" id="PR00046">
    <property type="entry name" value="SIGMA70FCT"/>
</dbReference>
<dbReference type="NCBIfam" id="TIGR02937">
    <property type="entry name" value="sigma70-ECF"/>
    <property type="match status" value="1"/>
</dbReference>
<evidence type="ECO:0000256" key="2">
    <source>
        <dbReference type="ARBA" id="ARBA00023015"/>
    </source>
</evidence>
<dbReference type="AlphaFoldDB" id="A0A518BJ62"/>
<dbReference type="SUPFAM" id="SSF88946">
    <property type="entry name" value="Sigma2 domain of RNA polymerase sigma factors"/>
    <property type="match status" value="1"/>
</dbReference>
<dbReference type="PROSITE" id="PS00716">
    <property type="entry name" value="SIGMA70_2"/>
    <property type="match status" value="1"/>
</dbReference>
<feature type="region of interest" description="Sigma-70 factor domain-4" evidence="6">
    <location>
        <begin position="497"/>
        <end position="550"/>
    </location>
</feature>
<dbReference type="SUPFAM" id="SSF88659">
    <property type="entry name" value="Sigma3 and sigma4 domains of RNA polymerase sigma factors"/>
    <property type="match status" value="2"/>
</dbReference>
<dbReference type="KEGG" id="pbap:Pla133_20940"/>
<dbReference type="EMBL" id="CP036287">
    <property type="protein sequence ID" value="QDU67017.1"/>
    <property type="molecule type" value="Genomic_DNA"/>
</dbReference>
<dbReference type="InterPro" id="IPR012760">
    <property type="entry name" value="RNA_pol_sigma_RpoD_C"/>
</dbReference>
<keyword evidence="1 6" id="KW-0963">Cytoplasm</keyword>
<dbReference type="Pfam" id="PF04539">
    <property type="entry name" value="Sigma70_r3"/>
    <property type="match status" value="1"/>
</dbReference>
<feature type="short sequence motif" description="Interaction with polymerase core subunit RpoC" evidence="6">
    <location>
        <begin position="353"/>
        <end position="356"/>
    </location>
</feature>
<dbReference type="Pfam" id="PF00140">
    <property type="entry name" value="Sigma70_r1_2"/>
    <property type="match status" value="1"/>
</dbReference>
<reference evidence="8 9" key="1">
    <citation type="submission" date="2019-02" db="EMBL/GenBank/DDBJ databases">
        <title>Deep-cultivation of Planctomycetes and their phenomic and genomic characterization uncovers novel biology.</title>
        <authorList>
            <person name="Wiegand S."/>
            <person name="Jogler M."/>
            <person name="Boedeker C."/>
            <person name="Pinto D."/>
            <person name="Vollmers J."/>
            <person name="Rivas-Marin E."/>
            <person name="Kohn T."/>
            <person name="Peeters S.H."/>
            <person name="Heuer A."/>
            <person name="Rast P."/>
            <person name="Oberbeckmann S."/>
            <person name="Bunk B."/>
            <person name="Jeske O."/>
            <person name="Meyerdierks A."/>
            <person name="Storesund J.E."/>
            <person name="Kallscheuer N."/>
            <person name="Luecker S."/>
            <person name="Lage O.M."/>
            <person name="Pohl T."/>
            <person name="Merkel B.J."/>
            <person name="Hornburger P."/>
            <person name="Mueller R.-W."/>
            <person name="Bruemmer F."/>
            <person name="Labrenz M."/>
            <person name="Spormann A.M."/>
            <person name="Op den Camp H."/>
            <person name="Overmann J."/>
            <person name="Amann R."/>
            <person name="Jetten M.S.M."/>
            <person name="Mascher T."/>
            <person name="Medema M.H."/>
            <person name="Devos D.P."/>
            <person name="Kaster A.-K."/>
            <person name="Ovreas L."/>
            <person name="Rohde M."/>
            <person name="Galperin M.Y."/>
            <person name="Jogler C."/>
        </authorList>
    </citation>
    <scope>NUCLEOTIDE SEQUENCE [LARGE SCALE GENOMIC DNA]</scope>
    <source>
        <strain evidence="8 9">Pla133</strain>
    </source>
</reference>
<feature type="domain" description="RNA polymerase sigma-70" evidence="7">
    <location>
        <begin position="522"/>
        <end position="548"/>
    </location>
</feature>
<evidence type="ECO:0000256" key="5">
    <source>
        <dbReference type="ARBA" id="ARBA00023163"/>
    </source>
</evidence>
<dbReference type="Pfam" id="PF03979">
    <property type="entry name" value="Sigma70_r1_1"/>
    <property type="match status" value="1"/>
</dbReference>
<dbReference type="InterPro" id="IPR007627">
    <property type="entry name" value="RNA_pol_sigma70_r2"/>
</dbReference>
<dbReference type="InterPro" id="IPR007127">
    <property type="entry name" value="RNA_pol_sigma_70_r1_1"/>
</dbReference>
<dbReference type="Proteomes" id="UP000316921">
    <property type="component" value="Chromosome"/>
</dbReference>
<dbReference type="InterPro" id="IPR050239">
    <property type="entry name" value="Sigma-70_RNA_pol_init_factors"/>
</dbReference>
<dbReference type="InterPro" id="IPR014284">
    <property type="entry name" value="RNA_pol_sigma-70_dom"/>
</dbReference>
<dbReference type="InterPro" id="IPR028630">
    <property type="entry name" value="Sigma70_RpoD"/>
</dbReference>
<dbReference type="GO" id="GO:0016987">
    <property type="term" value="F:sigma factor activity"/>
    <property type="evidence" value="ECO:0007669"/>
    <property type="project" value="UniProtKB-UniRule"/>
</dbReference>
<evidence type="ECO:0000259" key="7">
    <source>
        <dbReference type="PROSITE" id="PS00716"/>
    </source>
</evidence>
<comment type="similarity">
    <text evidence="6">Belongs to the sigma-70 factor family. RpoD/SigA subfamily.</text>
</comment>
<dbReference type="HAMAP" id="MF_00963">
    <property type="entry name" value="Sigma70_RpoD_SigA"/>
    <property type="match status" value="1"/>
</dbReference>
<dbReference type="RefSeq" id="WP_145064812.1">
    <property type="nucleotide sequence ID" value="NZ_CP036287.1"/>
</dbReference>
<protein>
    <recommendedName>
        <fullName evidence="6">RNA polymerase sigma factor SigA</fullName>
    </recommendedName>
</protein>
<dbReference type="InterPro" id="IPR013324">
    <property type="entry name" value="RNA_pol_sigma_r3/r4-like"/>
</dbReference>
<dbReference type="Gene3D" id="1.10.220.120">
    <property type="entry name" value="Sigma-70 factor, region 1.1"/>
    <property type="match status" value="1"/>
</dbReference>
<comment type="function">
    <text evidence="6">Sigma factors are initiation factors that promote the attachment of RNA polymerase to specific initiation sites and are then released. This sigma factor is the primary sigma factor during exponential growth.</text>
</comment>
<dbReference type="InterPro" id="IPR013325">
    <property type="entry name" value="RNA_pol_sigma_r2"/>
</dbReference>
<dbReference type="Pfam" id="PF04542">
    <property type="entry name" value="Sigma70_r2"/>
    <property type="match status" value="1"/>
</dbReference>
<evidence type="ECO:0000313" key="8">
    <source>
        <dbReference type="EMBL" id="QDU67017.1"/>
    </source>
</evidence>
<evidence type="ECO:0000313" key="9">
    <source>
        <dbReference type="Proteomes" id="UP000316921"/>
    </source>
</evidence>
<proteinExistence type="inferred from homology"/>
<dbReference type="PANTHER" id="PTHR30603">
    <property type="entry name" value="RNA POLYMERASE SIGMA FACTOR RPO"/>
    <property type="match status" value="1"/>
</dbReference>
<feature type="DNA-binding region" description="H-T-H motif" evidence="6">
    <location>
        <begin position="523"/>
        <end position="542"/>
    </location>
</feature>
<evidence type="ECO:0000256" key="3">
    <source>
        <dbReference type="ARBA" id="ARBA00023082"/>
    </source>
</evidence>
<dbReference type="Pfam" id="PF04545">
    <property type="entry name" value="Sigma70_r4"/>
    <property type="match status" value="1"/>
</dbReference>
<dbReference type="PANTHER" id="PTHR30603:SF60">
    <property type="entry name" value="RNA POLYMERASE SIGMA FACTOR RPOD"/>
    <property type="match status" value="1"/>
</dbReference>
<dbReference type="GO" id="GO:0005737">
    <property type="term" value="C:cytoplasm"/>
    <property type="evidence" value="ECO:0007669"/>
    <property type="project" value="UniProtKB-SubCell"/>
</dbReference>
<keyword evidence="2 6" id="KW-0805">Transcription regulation</keyword>
<keyword evidence="9" id="KW-1185">Reference proteome</keyword>
<feature type="region of interest" description="Sigma-70 factor domain-3" evidence="6">
    <location>
        <begin position="408"/>
        <end position="484"/>
    </location>
</feature>
<dbReference type="Gene3D" id="1.10.10.10">
    <property type="entry name" value="Winged helix-like DNA-binding domain superfamily/Winged helix DNA-binding domain"/>
    <property type="match status" value="2"/>
</dbReference>
<evidence type="ECO:0000256" key="1">
    <source>
        <dbReference type="ARBA" id="ARBA00022490"/>
    </source>
</evidence>
<feature type="region of interest" description="Sigma-70 factor domain-2" evidence="6">
    <location>
        <begin position="329"/>
        <end position="399"/>
    </location>
</feature>
<dbReference type="GO" id="GO:0003677">
    <property type="term" value="F:DNA binding"/>
    <property type="evidence" value="ECO:0007669"/>
    <property type="project" value="UniProtKB-UniRule"/>
</dbReference>
<dbReference type="InterPro" id="IPR000943">
    <property type="entry name" value="RNA_pol_sigma70"/>
</dbReference>
<dbReference type="InterPro" id="IPR009042">
    <property type="entry name" value="RNA_pol_sigma70_r1_2"/>
</dbReference>
<comment type="subcellular location">
    <subcellularLocation>
        <location evidence="6">Cytoplasm</location>
    </subcellularLocation>
</comment>
<sequence>MAEKTEDIIKLLVDEGSRRGFLTYQEMNKLLEDQFLPPEKMDAVFSALEDAEIEVVDESDADQAELRAPSEKVAERAAGLVAARVEAPTTKGVVTPEKIDDPVRMYLTQMGEIPLLTREEEIFLAKTIEITRKRFRKKCQGSGLCMTESIATLEQVQRGELAFDRTLKVNPNPKPDDDPKIVETLGKPFLAKRLPVNVATIKRLFDEVREAYRPLLDPKLPKNKRSESVLRVQNLRRKLVILIEECHLQVKKVRPYIDDVEEHYREMRSVERKIAAMKAAKRSGQPLKELQDQLAELELVALEPTSALKRRVEQVKLHHDEYEEAKRLLSSGNLRLVVSIAKKYRNRGLSFLDLIQEGNTGLMKAVEKYEYRRGYKFSTYATWWIRQAITRSIADQARTIRIPVHMIETMSKLRNVTKKLVQAKGREPSVEEVAEAAEISIEEAKRVMKISKHPISLDRPIGDSEDSYFGDFIEDESAESPVQAAGHEMLKERINDVLSTLTFREREIIKLRYGIGDGYTYTLEEVGRIFRVTRERVRQIEAKAVRKLRHPVRARQLSSFLDGIVIDDKGADEPLN</sequence>
<keyword evidence="4 6" id="KW-0238">DNA-binding</keyword>
<comment type="subunit">
    <text evidence="6">Interacts transiently with the RNA polymerase catalytic core.</text>
</comment>
<dbReference type="InterPro" id="IPR042189">
    <property type="entry name" value="RNA_pol_sigma_70_r1_1_sf"/>
</dbReference>
<dbReference type="InterPro" id="IPR036388">
    <property type="entry name" value="WH-like_DNA-bd_sf"/>
</dbReference>
<keyword evidence="5 6" id="KW-0804">Transcription</keyword>
<organism evidence="8 9">
    <name type="scientific">Engelhardtia mirabilis</name>
    <dbReference type="NCBI Taxonomy" id="2528011"/>
    <lineage>
        <taxon>Bacteria</taxon>
        <taxon>Pseudomonadati</taxon>
        <taxon>Planctomycetota</taxon>
        <taxon>Planctomycetia</taxon>
        <taxon>Planctomycetia incertae sedis</taxon>
        <taxon>Engelhardtia</taxon>
    </lineage>
</organism>
<accession>A0A518BJ62</accession>
<gene>
    <name evidence="8" type="primary">sigA_1</name>
    <name evidence="6" type="synonym">sigA</name>
    <name evidence="8" type="ORF">Pla133_20940</name>
</gene>
<dbReference type="NCBIfam" id="TIGR02393">
    <property type="entry name" value="RpoD_Cterm"/>
    <property type="match status" value="1"/>
</dbReference>
<dbReference type="FunFam" id="1.10.601.10:FF:000001">
    <property type="entry name" value="RNA polymerase sigma factor SigA"/>
    <property type="match status" value="1"/>
</dbReference>
<dbReference type="Gene3D" id="1.10.601.10">
    <property type="entry name" value="RNA Polymerase Primary Sigma Factor"/>
    <property type="match status" value="1"/>
</dbReference>